<dbReference type="SMART" id="SM00342">
    <property type="entry name" value="HTH_ARAC"/>
    <property type="match status" value="1"/>
</dbReference>
<keyword evidence="1" id="KW-0805">Transcription regulation</keyword>
<dbReference type="SUPFAM" id="SSF46689">
    <property type="entry name" value="Homeodomain-like"/>
    <property type="match status" value="1"/>
</dbReference>
<dbReference type="GO" id="GO:0003700">
    <property type="term" value="F:DNA-binding transcription factor activity"/>
    <property type="evidence" value="ECO:0007669"/>
    <property type="project" value="InterPro"/>
</dbReference>
<evidence type="ECO:0000256" key="2">
    <source>
        <dbReference type="ARBA" id="ARBA00023125"/>
    </source>
</evidence>
<gene>
    <name evidence="5" type="ORF">HGQ98_05815</name>
</gene>
<protein>
    <submittedName>
        <fullName evidence="5">Helix-turn-helix transcriptional regulator</fullName>
    </submittedName>
</protein>
<dbReference type="PROSITE" id="PS01124">
    <property type="entry name" value="HTH_ARAC_FAMILY_2"/>
    <property type="match status" value="1"/>
</dbReference>
<dbReference type="Proteomes" id="UP000542405">
    <property type="component" value="Unassembled WGS sequence"/>
</dbReference>
<evidence type="ECO:0000313" key="5">
    <source>
        <dbReference type="EMBL" id="NMU89390.1"/>
    </source>
</evidence>
<evidence type="ECO:0000256" key="1">
    <source>
        <dbReference type="ARBA" id="ARBA00023015"/>
    </source>
</evidence>
<dbReference type="Pfam" id="PF12833">
    <property type="entry name" value="HTH_18"/>
    <property type="match status" value="1"/>
</dbReference>
<dbReference type="GO" id="GO:0043565">
    <property type="term" value="F:sequence-specific DNA binding"/>
    <property type="evidence" value="ECO:0007669"/>
    <property type="project" value="InterPro"/>
</dbReference>
<dbReference type="Gene3D" id="1.10.10.60">
    <property type="entry name" value="Homeodomain-like"/>
    <property type="match status" value="1"/>
</dbReference>
<dbReference type="InterPro" id="IPR009057">
    <property type="entry name" value="Homeodomain-like_sf"/>
</dbReference>
<dbReference type="PANTHER" id="PTHR47893:SF1">
    <property type="entry name" value="REGULATORY PROTEIN PCHR"/>
    <property type="match status" value="1"/>
</dbReference>
<dbReference type="InterPro" id="IPR018062">
    <property type="entry name" value="HTH_AraC-typ_CS"/>
</dbReference>
<dbReference type="PROSITE" id="PS00041">
    <property type="entry name" value="HTH_ARAC_FAMILY_1"/>
    <property type="match status" value="1"/>
</dbReference>
<dbReference type="PANTHER" id="PTHR47893">
    <property type="entry name" value="REGULATORY PROTEIN PCHR"/>
    <property type="match status" value="1"/>
</dbReference>
<dbReference type="RefSeq" id="WP_169536082.1">
    <property type="nucleotide sequence ID" value="NZ_JABBZE010000033.1"/>
</dbReference>
<evidence type="ECO:0000313" key="6">
    <source>
        <dbReference type="Proteomes" id="UP000542405"/>
    </source>
</evidence>
<dbReference type="AlphaFoldDB" id="A0A848NES7"/>
<keyword evidence="2" id="KW-0238">DNA-binding</keyword>
<feature type="domain" description="HTH araC/xylS-type" evidence="4">
    <location>
        <begin position="205"/>
        <end position="300"/>
    </location>
</feature>
<name>A0A848NES7_9BURK</name>
<dbReference type="InterPro" id="IPR053142">
    <property type="entry name" value="PchR_regulatory_protein"/>
</dbReference>
<accession>A0A848NES7</accession>
<proteinExistence type="predicted"/>
<comment type="caution">
    <text evidence="5">The sequence shown here is derived from an EMBL/GenBank/DDBJ whole genome shotgun (WGS) entry which is preliminary data.</text>
</comment>
<dbReference type="InterPro" id="IPR018060">
    <property type="entry name" value="HTH_AraC"/>
</dbReference>
<organism evidence="5 6">
    <name type="scientific">Achromobacter ruhlandii</name>
    <dbReference type="NCBI Taxonomy" id="72557"/>
    <lineage>
        <taxon>Bacteria</taxon>
        <taxon>Pseudomonadati</taxon>
        <taxon>Pseudomonadota</taxon>
        <taxon>Betaproteobacteria</taxon>
        <taxon>Burkholderiales</taxon>
        <taxon>Alcaligenaceae</taxon>
        <taxon>Achromobacter</taxon>
    </lineage>
</organism>
<dbReference type="EMBL" id="JABBZE010000033">
    <property type="protein sequence ID" value="NMU89390.1"/>
    <property type="molecule type" value="Genomic_DNA"/>
</dbReference>
<keyword evidence="3" id="KW-0804">Transcription</keyword>
<sequence length="300" mass="32155">MFHSRAGRVTAAADYHRVDASFDLANGRGLRAGVFRRGRTEWREEALYPGLKVILLDGRVSSRVEDRPPLALRGPVLCLAWAPMPAQARGADAFEAGVDQQFTLATLPAAQLRDELGIDPDFLRGLDPAAGADGPVVWHGAAGREARRIAAQVRVCRYEGAARALYLAAKSLELAAVALAQAGQALPACPAASPVAAARELDAAHEAHRRLAADLREAPSTPALARELGLNARQLDLAFKRAFGVSMARHLQETRLTRGRELILNGGLSVSEAAWHVGYAPAHFSVAFRRRFGAAPSSLR</sequence>
<evidence type="ECO:0000259" key="4">
    <source>
        <dbReference type="PROSITE" id="PS01124"/>
    </source>
</evidence>
<reference evidence="5 6" key="1">
    <citation type="submission" date="2020-04" db="EMBL/GenBank/DDBJ databases">
        <title>Achromobacter ruhlandii genome sequencing and assembly.</title>
        <authorList>
            <person name="Martins R.C.R."/>
            <person name="Perdigao-Neto L.V."/>
            <person name="Levin A.S.S."/>
            <person name="Costa S.F."/>
        </authorList>
    </citation>
    <scope>NUCLEOTIDE SEQUENCE [LARGE SCALE GENOMIC DNA]</scope>
    <source>
        <strain evidence="5 6">9035ralo</strain>
    </source>
</reference>
<evidence type="ECO:0000256" key="3">
    <source>
        <dbReference type="ARBA" id="ARBA00023163"/>
    </source>
</evidence>